<keyword evidence="2" id="KW-1185">Reference proteome</keyword>
<feature type="non-terminal residue" evidence="1">
    <location>
        <position position="1"/>
    </location>
</feature>
<reference evidence="1 2" key="1">
    <citation type="submission" date="2020-05" db="EMBL/GenBank/DDBJ databases">
        <title>MicrobeNet Type strains.</title>
        <authorList>
            <person name="Nicholson A.C."/>
        </authorList>
    </citation>
    <scope>NUCLEOTIDE SEQUENCE [LARGE SCALE GENOMIC DNA]</scope>
    <source>
        <strain evidence="1 2">JCM 14547</strain>
    </source>
</reference>
<proteinExistence type="predicted"/>
<dbReference type="EMBL" id="JABEMA010000192">
    <property type="protein sequence ID" value="NNH23766.1"/>
    <property type="molecule type" value="Genomic_DNA"/>
</dbReference>
<sequence length="48" mass="5026">CGHVELVGGTDASAEGGVLRWTTPALVAAHGDSWPSVRRRLDAAVRAR</sequence>
<name>A0A849BWA6_9ACTN</name>
<accession>A0A849BWA6</accession>
<organism evidence="1 2">
    <name type="scientific">Pseudokineococcus marinus</name>
    <dbReference type="NCBI Taxonomy" id="351215"/>
    <lineage>
        <taxon>Bacteria</taxon>
        <taxon>Bacillati</taxon>
        <taxon>Actinomycetota</taxon>
        <taxon>Actinomycetes</taxon>
        <taxon>Kineosporiales</taxon>
        <taxon>Kineosporiaceae</taxon>
        <taxon>Pseudokineococcus</taxon>
    </lineage>
</organism>
<evidence type="ECO:0000313" key="1">
    <source>
        <dbReference type="EMBL" id="NNH23766.1"/>
    </source>
</evidence>
<dbReference type="AlphaFoldDB" id="A0A849BWA6"/>
<evidence type="ECO:0000313" key="2">
    <source>
        <dbReference type="Proteomes" id="UP000555552"/>
    </source>
</evidence>
<dbReference type="Proteomes" id="UP000555552">
    <property type="component" value="Unassembled WGS sequence"/>
</dbReference>
<comment type="caution">
    <text evidence="1">The sequence shown here is derived from an EMBL/GenBank/DDBJ whole genome shotgun (WGS) entry which is preliminary data.</text>
</comment>
<protein>
    <submittedName>
        <fullName evidence="1">Uncharacterized protein</fullName>
    </submittedName>
</protein>
<gene>
    <name evidence="1" type="ORF">HLB09_11825</name>
</gene>